<dbReference type="InterPro" id="IPR018060">
    <property type="entry name" value="HTH_AraC"/>
</dbReference>
<name>A0A1S1Z161_FLAPC</name>
<evidence type="ECO:0000313" key="5">
    <source>
        <dbReference type="Proteomes" id="UP000179797"/>
    </source>
</evidence>
<dbReference type="InterPro" id="IPR009057">
    <property type="entry name" value="Homeodomain-like_sf"/>
</dbReference>
<evidence type="ECO:0000256" key="2">
    <source>
        <dbReference type="ARBA" id="ARBA00023163"/>
    </source>
</evidence>
<dbReference type="SUPFAM" id="SSF46689">
    <property type="entry name" value="Homeodomain-like"/>
    <property type="match status" value="1"/>
</dbReference>
<dbReference type="EMBL" id="JRYR02000001">
    <property type="protein sequence ID" value="OHX66845.1"/>
    <property type="molecule type" value="Genomic_DNA"/>
</dbReference>
<dbReference type="RefSeq" id="WP_044222938.1">
    <property type="nucleotide sequence ID" value="NZ_JRYR02000001.1"/>
</dbReference>
<keyword evidence="2" id="KW-0804">Transcription</keyword>
<dbReference type="PANTHER" id="PTHR47893:SF1">
    <property type="entry name" value="REGULATORY PROTEIN PCHR"/>
    <property type="match status" value="1"/>
</dbReference>
<organism evidence="4 5">
    <name type="scientific">Flammeovirga pacifica</name>
    <dbReference type="NCBI Taxonomy" id="915059"/>
    <lineage>
        <taxon>Bacteria</taxon>
        <taxon>Pseudomonadati</taxon>
        <taxon>Bacteroidota</taxon>
        <taxon>Cytophagia</taxon>
        <taxon>Cytophagales</taxon>
        <taxon>Flammeovirgaceae</taxon>
        <taxon>Flammeovirga</taxon>
    </lineage>
</organism>
<evidence type="ECO:0000256" key="1">
    <source>
        <dbReference type="ARBA" id="ARBA00023015"/>
    </source>
</evidence>
<reference evidence="4 5" key="1">
    <citation type="journal article" date="2012" name="Int. J. Syst. Evol. Microbiol.">
        <title>Flammeovirga pacifica sp. nov., isolated from deep-sea sediment.</title>
        <authorList>
            <person name="Xu H."/>
            <person name="Fu Y."/>
            <person name="Yang N."/>
            <person name="Ding Z."/>
            <person name="Lai Q."/>
            <person name="Zeng R."/>
        </authorList>
    </citation>
    <scope>NUCLEOTIDE SEQUENCE [LARGE SCALE GENOMIC DNA]</scope>
    <source>
        <strain evidence="5">DSM 24597 / LMG 26175 / WPAGA1</strain>
    </source>
</reference>
<dbReference type="OrthoDB" id="799767at2"/>
<dbReference type="PANTHER" id="PTHR47893">
    <property type="entry name" value="REGULATORY PROTEIN PCHR"/>
    <property type="match status" value="1"/>
</dbReference>
<dbReference type="AlphaFoldDB" id="A0A1S1Z161"/>
<dbReference type="PROSITE" id="PS01124">
    <property type="entry name" value="HTH_ARAC_FAMILY_2"/>
    <property type="match status" value="1"/>
</dbReference>
<dbReference type="GO" id="GO:0043565">
    <property type="term" value="F:sequence-specific DNA binding"/>
    <property type="evidence" value="ECO:0007669"/>
    <property type="project" value="InterPro"/>
</dbReference>
<dbReference type="Gene3D" id="1.10.10.60">
    <property type="entry name" value="Homeodomain-like"/>
    <property type="match status" value="1"/>
</dbReference>
<evidence type="ECO:0000313" key="4">
    <source>
        <dbReference type="EMBL" id="OHX66845.1"/>
    </source>
</evidence>
<dbReference type="STRING" id="915059.NH26_10995"/>
<keyword evidence="1" id="KW-0805">Transcription regulation</keyword>
<dbReference type="InterPro" id="IPR053142">
    <property type="entry name" value="PchR_regulatory_protein"/>
</dbReference>
<sequence>MKKYQIISNEVAPHEGYAKIASDFEGTWDGVRLNIDNDYLKLFITSFEYMNGMQVAHLNMYSNTELTFKNALKENKKFIIIRIGYSGAYSDNKDYRRFNHDGIFIYNTNQPFNIEYPYQVNSQWITIRFSLEVLEFFDQGIESKFDKLLNNDEPFFHYYTLDPEIEGYINEMIKVEDNKITRKISFFARALDILASLKEKLEKDQLTSSNIKIHPDDFNSMVLLKDQILFDFTQPPNLNDLSRELGMSISKLNRNFKAVYQLPILQYFNQHRIEETYRMVKYSDKSLTEIADDLGYSHVGHLSRTFKKQFGFAPSSIRGTLY</sequence>
<gene>
    <name evidence="4" type="ORF">NH26_10995</name>
</gene>
<comment type="caution">
    <text evidence="4">The sequence shown here is derived from an EMBL/GenBank/DDBJ whole genome shotgun (WGS) entry which is preliminary data.</text>
</comment>
<dbReference type="Proteomes" id="UP000179797">
    <property type="component" value="Unassembled WGS sequence"/>
</dbReference>
<dbReference type="SMART" id="SM00342">
    <property type="entry name" value="HTH_ARAC"/>
    <property type="match status" value="1"/>
</dbReference>
<protein>
    <recommendedName>
        <fullName evidence="3">HTH araC/xylS-type domain-containing protein</fullName>
    </recommendedName>
</protein>
<keyword evidence="5" id="KW-1185">Reference proteome</keyword>
<proteinExistence type="predicted"/>
<evidence type="ECO:0000259" key="3">
    <source>
        <dbReference type="PROSITE" id="PS01124"/>
    </source>
</evidence>
<feature type="domain" description="HTH araC/xylS-type" evidence="3">
    <location>
        <begin position="222"/>
        <end position="320"/>
    </location>
</feature>
<dbReference type="GO" id="GO:0003700">
    <property type="term" value="F:DNA-binding transcription factor activity"/>
    <property type="evidence" value="ECO:0007669"/>
    <property type="project" value="InterPro"/>
</dbReference>
<accession>A0A1S1Z161</accession>
<dbReference type="Pfam" id="PF12833">
    <property type="entry name" value="HTH_18"/>
    <property type="match status" value="1"/>
</dbReference>